<dbReference type="EMBL" id="MFJE01000044">
    <property type="protein sequence ID" value="OGG13646.1"/>
    <property type="molecule type" value="Genomic_DNA"/>
</dbReference>
<evidence type="ECO:0000313" key="3">
    <source>
        <dbReference type="Proteomes" id="UP000177383"/>
    </source>
</evidence>
<reference evidence="2 3" key="1">
    <citation type="journal article" date="2016" name="Nat. Commun.">
        <title>Thousands of microbial genomes shed light on interconnected biogeochemical processes in an aquifer system.</title>
        <authorList>
            <person name="Anantharaman K."/>
            <person name="Brown C.T."/>
            <person name="Hug L.A."/>
            <person name="Sharon I."/>
            <person name="Castelle C.J."/>
            <person name="Probst A.J."/>
            <person name="Thomas B.C."/>
            <person name="Singh A."/>
            <person name="Wilkins M.J."/>
            <person name="Karaoz U."/>
            <person name="Brodie E.L."/>
            <person name="Williams K.H."/>
            <person name="Hubbard S.S."/>
            <person name="Banfield J.F."/>
        </authorList>
    </citation>
    <scope>NUCLEOTIDE SEQUENCE [LARGE SCALE GENOMIC DNA]</scope>
</reference>
<feature type="transmembrane region" description="Helical" evidence="1">
    <location>
        <begin position="12"/>
        <end position="33"/>
    </location>
</feature>
<keyword evidence="1" id="KW-0812">Transmembrane</keyword>
<comment type="caution">
    <text evidence="2">The sequence shown here is derived from an EMBL/GenBank/DDBJ whole genome shotgun (WGS) entry which is preliminary data.</text>
</comment>
<feature type="transmembrane region" description="Helical" evidence="1">
    <location>
        <begin position="75"/>
        <end position="96"/>
    </location>
</feature>
<sequence length="145" mass="15991">MDEKDIKNLVLTWLVASLVIFFAPFFAPGYVVLGNDRVSSFLAPFVSSLLIVLLVKLVVMTLGKYIKLGKSSDTAMGLVLLSGYVFSVWLVARAALFVGLGIASFWVAVGVGIILATVEYWFFRVSSKPAVKLVSKKSTRRKKRR</sequence>
<name>A0A1F5ZMB2_9BACT</name>
<protein>
    <submittedName>
        <fullName evidence="2">Uncharacterized protein</fullName>
    </submittedName>
</protein>
<accession>A0A1F5ZMB2</accession>
<keyword evidence="1" id="KW-0472">Membrane</keyword>
<dbReference type="STRING" id="1798375.A2773_06245"/>
<feature type="transmembrane region" description="Helical" evidence="1">
    <location>
        <begin position="45"/>
        <end position="63"/>
    </location>
</feature>
<evidence type="ECO:0000313" key="2">
    <source>
        <dbReference type="EMBL" id="OGG13646.1"/>
    </source>
</evidence>
<proteinExistence type="predicted"/>
<gene>
    <name evidence="2" type="ORF">A2773_06245</name>
</gene>
<dbReference type="Proteomes" id="UP000177383">
    <property type="component" value="Unassembled WGS sequence"/>
</dbReference>
<evidence type="ECO:0000256" key="1">
    <source>
        <dbReference type="SAM" id="Phobius"/>
    </source>
</evidence>
<feature type="transmembrane region" description="Helical" evidence="1">
    <location>
        <begin position="102"/>
        <end position="123"/>
    </location>
</feature>
<dbReference type="AlphaFoldDB" id="A0A1F5ZMB2"/>
<organism evidence="2 3">
    <name type="scientific">Candidatus Gottesmanbacteria bacterium RIFCSPHIGHO2_01_FULL_39_10</name>
    <dbReference type="NCBI Taxonomy" id="1798375"/>
    <lineage>
        <taxon>Bacteria</taxon>
        <taxon>Candidatus Gottesmaniibacteriota</taxon>
    </lineage>
</organism>
<keyword evidence="1" id="KW-1133">Transmembrane helix</keyword>